<dbReference type="PANTHER" id="PTHR22778">
    <property type="entry name" value="OVARIAN CANCER GENE-2 PROTEIN-RELATED"/>
    <property type="match status" value="1"/>
</dbReference>
<dbReference type="Pfam" id="PF03959">
    <property type="entry name" value="FSH1"/>
    <property type="match status" value="1"/>
</dbReference>
<dbReference type="FunFam" id="3.40.50.1820:FF:000133">
    <property type="entry name" value="esterase AGAP003155"/>
    <property type="match status" value="1"/>
</dbReference>
<dbReference type="AlphaFoldDB" id="A0AA41VB43"/>
<dbReference type="InterPro" id="IPR029058">
    <property type="entry name" value="AB_hydrolase_fold"/>
</dbReference>
<keyword evidence="3" id="KW-1185">Reference proteome</keyword>
<proteinExistence type="predicted"/>
<reference evidence="2" key="1">
    <citation type="submission" date="2022-03" db="EMBL/GenBank/DDBJ databases">
        <title>A functionally conserved STORR gene fusion in Papaver species that diverged 16.8 million years ago.</title>
        <authorList>
            <person name="Catania T."/>
        </authorList>
    </citation>
    <scope>NUCLEOTIDE SEQUENCE</scope>
    <source>
        <strain evidence="2">S-191538</strain>
    </source>
</reference>
<organism evidence="2 3">
    <name type="scientific">Papaver nudicaule</name>
    <name type="common">Iceland poppy</name>
    <dbReference type="NCBI Taxonomy" id="74823"/>
    <lineage>
        <taxon>Eukaryota</taxon>
        <taxon>Viridiplantae</taxon>
        <taxon>Streptophyta</taxon>
        <taxon>Embryophyta</taxon>
        <taxon>Tracheophyta</taxon>
        <taxon>Spermatophyta</taxon>
        <taxon>Magnoliopsida</taxon>
        <taxon>Ranunculales</taxon>
        <taxon>Papaveraceae</taxon>
        <taxon>Papaveroideae</taxon>
        <taxon>Papaver</taxon>
    </lineage>
</organism>
<dbReference type="InterPro" id="IPR005645">
    <property type="entry name" value="FSH-like_dom"/>
</dbReference>
<dbReference type="Gene3D" id="3.40.50.1820">
    <property type="entry name" value="alpha/beta hydrolase"/>
    <property type="match status" value="1"/>
</dbReference>
<dbReference type="SUPFAM" id="SSF53474">
    <property type="entry name" value="alpha/beta-Hydrolases"/>
    <property type="match status" value="1"/>
</dbReference>
<dbReference type="PANTHER" id="PTHR22778:SF51">
    <property type="entry name" value="DIHYDROFOLATE REDUCTASE"/>
    <property type="match status" value="1"/>
</dbReference>
<dbReference type="Proteomes" id="UP001177140">
    <property type="component" value="Unassembled WGS sequence"/>
</dbReference>
<accession>A0AA41VB43</accession>
<sequence length="242" mass="27631">MGNQKRIETEERKPRVLCLHGFRTSGEIIKKQVTTKWPESVINKLDLVYVDAPFPCEGKSEVEGIFDPPYYEWFQFDKEFTEYRNFEECLEYIQDIMIKQGPFDGLLGFSQGAILSAALPGLQSKGLALTKVPKIKFLIIIGGAMFKAPAIAEQAYSASSPVQCPSLHFLGETDFLRPYGEKLIELCVDPVVIHHPRGHTIPRFDEKGLEMMFKFLDKIHQLTNDTPSIHEQEMEEEEAVYL</sequence>
<dbReference type="EMBL" id="JAJJMA010192777">
    <property type="protein sequence ID" value="MCL7038661.1"/>
    <property type="molecule type" value="Genomic_DNA"/>
</dbReference>
<evidence type="ECO:0000313" key="3">
    <source>
        <dbReference type="Proteomes" id="UP001177140"/>
    </source>
</evidence>
<evidence type="ECO:0000259" key="1">
    <source>
        <dbReference type="Pfam" id="PF03959"/>
    </source>
</evidence>
<comment type="caution">
    <text evidence="2">The sequence shown here is derived from an EMBL/GenBank/DDBJ whole genome shotgun (WGS) entry which is preliminary data.</text>
</comment>
<gene>
    <name evidence="2" type="ORF">MKW94_001768</name>
</gene>
<protein>
    <recommendedName>
        <fullName evidence="1">Serine hydrolase domain-containing protein</fullName>
    </recommendedName>
</protein>
<feature type="domain" description="Serine hydrolase" evidence="1">
    <location>
        <begin position="12"/>
        <end position="206"/>
    </location>
</feature>
<name>A0AA41VB43_PAPNU</name>
<evidence type="ECO:0000313" key="2">
    <source>
        <dbReference type="EMBL" id="MCL7038661.1"/>
    </source>
</evidence>